<dbReference type="AlphaFoldDB" id="A0A1F8AWV3"/>
<evidence type="ECO:0000256" key="7">
    <source>
        <dbReference type="ARBA" id="ARBA00022932"/>
    </source>
</evidence>
<evidence type="ECO:0000313" key="13">
    <source>
        <dbReference type="EMBL" id="OGM56206.1"/>
    </source>
</evidence>
<dbReference type="STRING" id="1802513.A3E46_00700"/>
<keyword evidence="8" id="KW-0238">DNA-binding</keyword>
<dbReference type="GO" id="GO:0003887">
    <property type="term" value="F:DNA-directed DNA polymerase activity"/>
    <property type="evidence" value="ECO:0007669"/>
    <property type="project" value="UniProtKB-UniRule"/>
</dbReference>
<dbReference type="Pfam" id="PF02767">
    <property type="entry name" value="DNA_pol3_beta_2"/>
    <property type="match status" value="1"/>
</dbReference>
<evidence type="ECO:0000256" key="6">
    <source>
        <dbReference type="ARBA" id="ARBA00022705"/>
    </source>
</evidence>
<dbReference type="SUPFAM" id="SSF55979">
    <property type="entry name" value="DNA clamp"/>
    <property type="match status" value="3"/>
</dbReference>
<gene>
    <name evidence="13" type="ORF">A3E46_00700</name>
</gene>
<evidence type="ECO:0000256" key="9">
    <source>
        <dbReference type="PIRNR" id="PIRNR000804"/>
    </source>
</evidence>
<evidence type="ECO:0000313" key="14">
    <source>
        <dbReference type="Proteomes" id="UP000178313"/>
    </source>
</evidence>
<dbReference type="CDD" id="cd00140">
    <property type="entry name" value="beta_clamp"/>
    <property type="match status" value="1"/>
</dbReference>
<dbReference type="InterPro" id="IPR046938">
    <property type="entry name" value="DNA_clamp_sf"/>
</dbReference>
<evidence type="ECO:0000256" key="1">
    <source>
        <dbReference type="ARBA" id="ARBA00004496"/>
    </source>
</evidence>
<comment type="function">
    <text evidence="9">Confers DNA tethering and processivity to DNA polymerases and other proteins. Acts as a clamp, forming a ring around DNA (a reaction catalyzed by the clamp-loading complex) which diffuses in an ATP-independent manner freely and bidirectionally along dsDNA. Initially characterized for its ability to contact the catalytic subunit of DNA polymerase III (Pol III), a complex, multichain enzyme responsible for most of the replicative synthesis in bacteria; Pol III exhibits 3'-5' exonuclease proofreading activity. The beta chain is required for initiation of replication as well as for processivity of DNA replication.</text>
</comment>
<comment type="subcellular location">
    <subcellularLocation>
        <location evidence="1 9">Cytoplasm</location>
    </subcellularLocation>
</comment>
<keyword evidence="6 9" id="KW-0235">DNA replication</keyword>
<dbReference type="GO" id="GO:0008408">
    <property type="term" value="F:3'-5' exonuclease activity"/>
    <property type="evidence" value="ECO:0007669"/>
    <property type="project" value="InterPro"/>
</dbReference>
<dbReference type="EMBL" id="MGGZ01000037">
    <property type="protein sequence ID" value="OGM56206.1"/>
    <property type="molecule type" value="Genomic_DNA"/>
</dbReference>
<evidence type="ECO:0000259" key="12">
    <source>
        <dbReference type="Pfam" id="PF02768"/>
    </source>
</evidence>
<dbReference type="InterPro" id="IPR022635">
    <property type="entry name" value="DNA_polIII_beta_C"/>
</dbReference>
<accession>A0A1F8AWV3</accession>
<dbReference type="Gene3D" id="3.70.10.10">
    <property type="match status" value="1"/>
</dbReference>
<dbReference type="Pfam" id="PF00712">
    <property type="entry name" value="DNA_pol3_beta"/>
    <property type="match status" value="1"/>
</dbReference>
<dbReference type="GO" id="GO:0006271">
    <property type="term" value="P:DNA strand elongation involved in DNA replication"/>
    <property type="evidence" value="ECO:0007669"/>
    <property type="project" value="TreeGrafter"/>
</dbReference>
<evidence type="ECO:0000256" key="3">
    <source>
        <dbReference type="ARBA" id="ARBA00022490"/>
    </source>
</evidence>
<keyword evidence="4 9" id="KW-0808">Transferase</keyword>
<dbReference type="GO" id="GO:0003677">
    <property type="term" value="F:DNA binding"/>
    <property type="evidence" value="ECO:0007669"/>
    <property type="project" value="UniProtKB-UniRule"/>
</dbReference>
<dbReference type="SMART" id="SM00480">
    <property type="entry name" value="POL3Bc"/>
    <property type="match status" value="1"/>
</dbReference>
<dbReference type="PANTHER" id="PTHR30478">
    <property type="entry name" value="DNA POLYMERASE III SUBUNIT BETA"/>
    <property type="match status" value="1"/>
</dbReference>
<reference evidence="13 14" key="1">
    <citation type="journal article" date="2016" name="Nat. Commun.">
        <title>Thousands of microbial genomes shed light on interconnected biogeochemical processes in an aquifer system.</title>
        <authorList>
            <person name="Anantharaman K."/>
            <person name="Brown C.T."/>
            <person name="Hug L.A."/>
            <person name="Sharon I."/>
            <person name="Castelle C.J."/>
            <person name="Probst A.J."/>
            <person name="Thomas B.C."/>
            <person name="Singh A."/>
            <person name="Wilkins M.J."/>
            <person name="Karaoz U."/>
            <person name="Brodie E.L."/>
            <person name="Williams K.H."/>
            <person name="Hubbard S.S."/>
            <person name="Banfield J.F."/>
        </authorList>
    </citation>
    <scope>NUCLEOTIDE SEQUENCE [LARGE SCALE GENOMIC DNA]</scope>
</reference>
<dbReference type="InterPro" id="IPR022634">
    <property type="entry name" value="DNA_polIII_beta_N"/>
</dbReference>
<dbReference type="NCBIfam" id="TIGR00663">
    <property type="entry name" value="dnan"/>
    <property type="match status" value="1"/>
</dbReference>
<feature type="domain" description="DNA polymerase III beta sliding clamp C-terminal" evidence="12">
    <location>
        <begin position="246"/>
        <end position="366"/>
    </location>
</feature>
<protein>
    <recommendedName>
        <fullName evidence="9">Beta sliding clamp</fullName>
    </recommendedName>
</protein>
<organism evidence="13 14">
    <name type="scientific">Candidatus Woesebacteria bacterium RIFCSPHIGHO2_12_FULL_46_16</name>
    <dbReference type="NCBI Taxonomy" id="1802513"/>
    <lineage>
        <taxon>Bacteria</taxon>
        <taxon>Candidatus Woeseibacteriota</taxon>
    </lineage>
</organism>
<dbReference type="PANTHER" id="PTHR30478:SF0">
    <property type="entry name" value="BETA SLIDING CLAMP"/>
    <property type="match status" value="1"/>
</dbReference>
<dbReference type="GO" id="GO:0005737">
    <property type="term" value="C:cytoplasm"/>
    <property type="evidence" value="ECO:0007669"/>
    <property type="project" value="UniProtKB-SubCell"/>
</dbReference>
<keyword evidence="7 9" id="KW-0239">DNA-directed DNA polymerase</keyword>
<sequence length="369" mass="40300">MKIKISQETLAKALLTASRFVSPKAQLPVLGNIYLSANKAKLQIASTNLEISSSISLACDVSKEGEITVPGRIITEIVSNLPSGNITLEAEKEQLKISTETFESTVSGMNSADFPKVPTQIGKPGSLTLSKDLFLQAISQASFAVSIDETRPVLTGVLFIFQKESLVLVATDGFRLSQKKIKISSSPKAGRIIIPKSVILELTRFSAEEDEIIMNFNQKENQVLFGIDNAVLSSRILEGEFPDFEKIIPKETGTQVFLDKEEFLRAIKLASVFAREAANIVKIEIGKAHLDISAESQTSGSQTARVDAKVEGGEKLEIAFNYRFLEEFLHAVKGEEIKIELSGPSSPGKFIDTSDPDFLHLIMPVRVQG</sequence>
<feature type="domain" description="DNA polymerase III beta sliding clamp N-terminal" evidence="10">
    <location>
        <begin position="1"/>
        <end position="118"/>
    </location>
</feature>
<dbReference type="Pfam" id="PF02768">
    <property type="entry name" value="DNA_pol3_beta_3"/>
    <property type="match status" value="1"/>
</dbReference>
<comment type="similarity">
    <text evidence="2 9">Belongs to the beta sliding clamp family.</text>
</comment>
<dbReference type="Proteomes" id="UP000178313">
    <property type="component" value="Unassembled WGS sequence"/>
</dbReference>
<evidence type="ECO:0000256" key="4">
    <source>
        <dbReference type="ARBA" id="ARBA00022679"/>
    </source>
</evidence>
<evidence type="ECO:0000256" key="5">
    <source>
        <dbReference type="ARBA" id="ARBA00022695"/>
    </source>
</evidence>
<keyword evidence="5 9" id="KW-0548">Nucleotidyltransferase</keyword>
<dbReference type="InterPro" id="IPR001001">
    <property type="entry name" value="DNA_polIII_beta"/>
</dbReference>
<keyword evidence="3 9" id="KW-0963">Cytoplasm</keyword>
<comment type="subunit">
    <text evidence="9">Forms a ring-shaped head-to-tail homodimer around DNA.</text>
</comment>
<feature type="domain" description="DNA polymerase III beta sliding clamp central" evidence="11">
    <location>
        <begin position="129"/>
        <end position="243"/>
    </location>
</feature>
<dbReference type="Gene3D" id="3.10.150.10">
    <property type="entry name" value="DNA Polymerase III, subunit A, domain 2"/>
    <property type="match status" value="1"/>
</dbReference>
<dbReference type="InterPro" id="IPR022637">
    <property type="entry name" value="DNA_polIII_beta_cen"/>
</dbReference>
<evidence type="ECO:0000256" key="2">
    <source>
        <dbReference type="ARBA" id="ARBA00010752"/>
    </source>
</evidence>
<evidence type="ECO:0000259" key="11">
    <source>
        <dbReference type="Pfam" id="PF02767"/>
    </source>
</evidence>
<evidence type="ECO:0000259" key="10">
    <source>
        <dbReference type="Pfam" id="PF00712"/>
    </source>
</evidence>
<comment type="caution">
    <text evidence="13">The sequence shown here is derived from an EMBL/GenBank/DDBJ whole genome shotgun (WGS) entry which is preliminary data.</text>
</comment>
<dbReference type="PIRSF" id="PIRSF000804">
    <property type="entry name" value="DNA_pol_III_b"/>
    <property type="match status" value="1"/>
</dbReference>
<dbReference type="GO" id="GO:0009360">
    <property type="term" value="C:DNA polymerase III complex"/>
    <property type="evidence" value="ECO:0007669"/>
    <property type="project" value="InterPro"/>
</dbReference>
<name>A0A1F8AWV3_9BACT</name>
<evidence type="ECO:0000256" key="8">
    <source>
        <dbReference type="ARBA" id="ARBA00023125"/>
    </source>
</evidence>
<proteinExistence type="inferred from homology"/>